<evidence type="ECO:0000313" key="3">
    <source>
        <dbReference type="EMBL" id="KAF4675420.1"/>
    </source>
</evidence>
<dbReference type="AlphaFoldDB" id="A0A7J6MW48"/>
<evidence type="ECO:0000256" key="2">
    <source>
        <dbReference type="SAM" id="SignalP"/>
    </source>
</evidence>
<evidence type="ECO:0000256" key="1">
    <source>
        <dbReference type="SAM" id="MobiDB-lite"/>
    </source>
</evidence>
<feature type="region of interest" description="Disordered" evidence="1">
    <location>
        <begin position="801"/>
        <end position="851"/>
    </location>
</feature>
<dbReference type="EMBL" id="JABANN010000015">
    <property type="protein sequence ID" value="KAF4675420.1"/>
    <property type="molecule type" value="Genomic_DNA"/>
</dbReference>
<protein>
    <submittedName>
        <fullName evidence="3">Uncharacterized protein</fullName>
    </submittedName>
</protein>
<accession>A0A7J6MW48</accession>
<feature type="compositionally biased region" description="Low complexity" evidence="1">
    <location>
        <begin position="840"/>
        <end position="851"/>
    </location>
</feature>
<feature type="signal peptide" evidence="2">
    <location>
        <begin position="1"/>
        <end position="22"/>
    </location>
</feature>
<dbReference type="Proteomes" id="UP000572268">
    <property type="component" value="Unassembled WGS sequence"/>
</dbReference>
<sequence length="865" mass="94072">MARSTSIVLLLLLLGRVPFTAAPKVKDVPVLLHELPTGTYWASTESSQQLCPTLPLLTTFSLEVSESGGQSTAIASAIVDGHRVVMENKCHLLWKAEFHSSGMSIKPHDFTDTEKTCFQFKSNSAWGLSEAGKFMRAVYFILGKDAPTKAASQLAFCKTRSGLMVGIGLVKNKGVVTGFENSFLLRAPLNATEEGPPSLPSAPAWEYKLPSGRYRVARRDTGEVWSSVPLLTSFDMEIWNDSGQQVAKLGTTVANKSFGMAEGVPLSRSTTHFERRLNLKQYGLPDEKPRGCFYAVGNEGFMFVCNLHRAMGEPMPQGQGHHLVICETSSVVFIGIRPERQKGGHLVFYRNSIFLEGPLMNTVGEIAGGLDTPKHMSSSARKRKGSPGSAGPAKRRCIKKYSPVVEEQLASGTYRAKRQGGVCPSLPMLTEFEVEVSQSDGQQVATVNAQVDSLRINMRGKSSLVWSSDGDDNSRGLPETAGRCFLFKANRGHGISAAGKFIRDLYSALQMQEPSRAAAKIALSSNSTGLVVVLGPEWEGGHVVGAEHSFLLEGPFESQTAEGKPARVSLDPVVYSEVPSGTYKAIVPDVSGVCPTLPLLDDFHMTVWKDGGRQVATVNAIADGEVVRMKEGIPLVWHSRWFARQHSLEKYGLHETGAKRCFHFLEKSSVKDFLRDLYTAMDENRTSSFLAFCLDPPRLLVGIGFVKTEHRRAQFENTFYLARPESNANNGVVGSEASSPPDGSADQEQVNPAEEEPSDDIAGIVAADSSDLFPEWLLDDDEVLDLATQLATVPDLDLSWTEGDSYPPASTYSPLSRGSYSENTIDEKENRENTAGPWGASGSAADGNSGLGLWPLDETLSKFLE</sequence>
<gene>
    <name evidence="3" type="ORF">FOL46_001714</name>
</gene>
<proteinExistence type="predicted"/>
<organism evidence="3 4">
    <name type="scientific">Perkinsus olseni</name>
    <name type="common">Perkinsus atlanticus</name>
    <dbReference type="NCBI Taxonomy" id="32597"/>
    <lineage>
        <taxon>Eukaryota</taxon>
        <taxon>Sar</taxon>
        <taxon>Alveolata</taxon>
        <taxon>Perkinsozoa</taxon>
        <taxon>Perkinsea</taxon>
        <taxon>Perkinsida</taxon>
        <taxon>Perkinsidae</taxon>
        <taxon>Perkinsus</taxon>
    </lineage>
</organism>
<comment type="caution">
    <text evidence="3">The sequence shown here is derived from an EMBL/GenBank/DDBJ whole genome shotgun (WGS) entry which is preliminary data.</text>
</comment>
<feature type="compositionally biased region" description="Polar residues" evidence="1">
    <location>
        <begin position="726"/>
        <end position="738"/>
    </location>
</feature>
<reference evidence="3 4" key="1">
    <citation type="submission" date="2020-04" db="EMBL/GenBank/DDBJ databases">
        <title>Perkinsus olseni comparative genomics.</title>
        <authorList>
            <person name="Bogema D.R."/>
        </authorList>
    </citation>
    <scope>NUCLEOTIDE SEQUENCE [LARGE SCALE GENOMIC DNA]</scope>
    <source>
        <strain evidence="3">ATCC PRA-31</strain>
    </source>
</reference>
<name>A0A7J6MW48_PEROL</name>
<feature type="compositionally biased region" description="Polar residues" evidence="1">
    <location>
        <begin position="808"/>
        <end position="823"/>
    </location>
</feature>
<keyword evidence="2" id="KW-0732">Signal</keyword>
<feature type="region of interest" description="Disordered" evidence="1">
    <location>
        <begin position="371"/>
        <end position="394"/>
    </location>
</feature>
<feature type="region of interest" description="Disordered" evidence="1">
    <location>
        <begin position="726"/>
        <end position="759"/>
    </location>
</feature>
<evidence type="ECO:0000313" key="4">
    <source>
        <dbReference type="Proteomes" id="UP000572268"/>
    </source>
</evidence>
<feature type="chain" id="PRO_5029772218" evidence="2">
    <location>
        <begin position="23"/>
        <end position="865"/>
    </location>
</feature>